<feature type="transmembrane region" description="Helical" evidence="1">
    <location>
        <begin position="298"/>
        <end position="315"/>
    </location>
</feature>
<evidence type="ECO:0000256" key="1">
    <source>
        <dbReference type="SAM" id="Phobius"/>
    </source>
</evidence>
<dbReference type="RefSeq" id="WP_190993332.1">
    <property type="nucleotide sequence ID" value="NZ_JACOIK010000003.1"/>
</dbReference>
<feature type="transmembrane region" description="Helical" evidence="1">
    <location>
        <begin position="51"/>
        <end position="71"/>
    </location>
</feature>
<feature type="transmembrane region" description="Helical" evidence="1">
    <location>
        <begin position="14"/>
        <end position="39"/>
    </location>
</feature>
<keyword evidence="1" id="KW-1133">Transmembrane helix</keyword>
<feature type="transmembrane region" description="Helical" evidence="1">
    <location>
        <begin position="185"/>
        <end position="204"/>
    </location>
</feature>
<accession>A0ABR7YM37</accession>
<proteinExistence type="predicted"/>
<name>A0ABR7YM37_9SPHI</name>
<gene>
    <name evidence="2" type="ORF">H8B06_05740</name>
</gene>
<evidence type="ECO:0000313" key="2">
    <source>
        <dbReference type="EMBL" id="MBD1432319.1"/>
    </source>
</evidence>
<feature type="transmembrane region" description="Helical" evidence="1">
    <location>
        <begin position="241"/>
        <end position="259"/>
    </location>
</feature>
<dbReference type="EMBL" id="JACOIK010000003">
    <property type="protein sequence ID" value="MBD1432319.1"/>
    <property type="molecule type" value="Genomic_DNA"/>
</dbReference>
<comment type="caution">
    <text evidence="2">The sequence shown here is derived from an EMBL/GenBank/DDBJ whole genome shotgun (WGS) entry which is preliminary data.</text>
</comment>
<organism evidence="2 3">
    <name type="scientific">Sphingobacterium micropteri</name>
    <dbReference type="NCBI Taxonomy" id="2763501"/>
    <lineage>
        <taxon>Bacteria</taxon>
        <taxon>Pseudomonadati</taxon>
        <taxon>Bacteroidota</taxon>
        <taxon>Sphingobacteriia</taxon>
        <taxon>Sphingobacteriales</taxon>
        <taxon>Sphingobacteriaceae</taxon>
        <taxon>Sphingobacterium</taxon>
    </lineage>
</organism>
<dbReference type="Proteomes" id="UP000602759">
    <property type="component" value="Unassembled WGS sequence"/>
</dbReference>
<keyword evidence="1" id="KW-0812">Transmembrane</keyword>
<keyword evidence="1" id="KW-0472">Membrane</keyword>
<feature type="transmembrane region" description="Helical" evidence="1">
    <location>
        <begin position="210"/>
        <end position="229"/>
    </location>
</feature>
<reference evidence="2 3" key="1">
    <citation type="submission" date="2020-08" db="EMBL/GenBank/DDBJ databases">
        <title>Sphingobacterium sp. DN00404 isolated from aquaculture water.</title>
        <authorList>
            <person name="Zhang M."/>
        </authorList>
    </citation>
    <scope>NUCLEOTIDE SEQUENCE [LARGE SCALE GENOMIC DNA]</scope>
    <source>
        <strain evidence="2 3">DN00404</strain>
    </source>
</reference>
<sequence length="416" mass="48489">MTDKDSSQTITYSVAYRVALICLFITIIAVITLLLIPLLGYPLPIPRGSELVAILLVVILYKFFNYTRYVFRWSAVLYRNGIDVFDPKRGKLSYRWERDLVSIRDFNLNLLVIFSGEDNKKRDYSYKISKWISSQRLIVQSNIEYAKNGKNEKLRISVQQRKEVMDETQQMFDDFLKKHKYNLPFLAYCLSLGTTGLTCVYTLIDILYFKLWVAVVLCVAVALQITLVIQYSRLFAQKPLLKLWGATFVSVAVFTFIMFDNVHAEREWFFFQWGIVFGLVVTLFIVGFVLYHGKYISNIYNWILCLAVFVLFSLYCTSALKLANMFDAGETLRWEQGTTRSVWPIPIIIPGNDPDYIKFDNTVWGVRGMGLFFSDEIKESTDDARVEIRIFKGRLGVPWFYKNYHEDQSDDARLIK</sequence>
<feature type="transmembrane region" description="Helical" evidence="1">
    <location>
        <begin position="271"/>
        <end position="291"/>
    </location>
</feature>
<protein>
    <submittedName>
        <fullName evidence="2">Uncharacterized protein</fullName>
    </submittedName>
</protein>
<evidence type="ECO:0000313" key="3">
    <source>
        <dbReference type="Proteomes" id="UP000602759"/>
    </source>
</evidence>
<keyword evidence="3" id="KW-1185">Reference proteome</keyword>